<dbReference type="PANTHER" id="PTHR43297">
    <property type="entry name" value="OLIGOPEPTIDE TRANSPORT ATP-BINDING PROTEIN APPD"/>
    <property type="match status" value="1"/>
</dbReference>
<dbReference type="PANTHER" id="PTHR43297:SF2">
    <property type="entry name" value="DIPEPTIDE TRANSPORT ATP-BINDING PROTEIN DPPD"/>
    <property type="match status" value="1"/>
</dbReference>
<evidence type="ECO:0000256" key="2">
    <source>
        <dbReference type="ARBA" id="ARBA00005417"/>
    </source>
</evidence>
<comment type="subcellular location">
    <subcellularLocation>
        <location evidence="1">Cell membrane</location>
        <topology evidence="1">Peripheral membrane protein</topology>
    </subcellularLocation>
</comment>
<dbReference type="OrthoDB" id="9802264at2"/>
<keyword evidence="10" id="KW-1185">Reference proteome</keyword>
<evidence type="ECO:0000256" key="4">
    <source>
        <dbReference type="ARBA" id="ARBA00022475"/>
    </source>
</evidence>
<keyword evidence="5" id="KW-0547">Nucleotide-binding</keyword>
<dbReference type="RefSeq" id="WP_122971580.1">
    <property type="nucleotide sequence ID" value="NZ_RHLQ01000013.1"/>
</dbReference>
<dbReference type="Pfam" id="PF00005">
    <property type="entry name" value="ABC_tran"/>
    <property type="match status" value="1"/>
</dbReference>
<comment type="similarity">
    <text evidence="2">Belongs to the ABC transporter superfamily.</text>
</comment>
<proteinExistence type="inferred from homology"/>
<sequence>MEEIQTKSRILSIQNLVIQFKLRGQVLTAIRNISLDLYKGESLAIVGESGSGKSVLVKSIIGLLEKNGSVAQGSILYKEDDLTKFSTEKDWLKIRGKEIAMVTQDPMTSLNPLKTIGKQIEECVILHQKLQGKEAYQRTLQLLKDVGIHDVEKRYKQYPHEFSGGMRQRIVIAIAIACNPKILICDEPTTALDVTIQAQILQLLKNLQQKYGLTTIYITHDLGVVAKVADRIAVMYAGDIIEVGQTHEVFFNGKHPYTWALLSSLPQLGAKGEELYSIKGTPPNLFKEIKGDAFAPRNPYALKIDFEERPPFFKVSETHYAKTWLLHPNAPKVELPQNLQAFFEEGRRFAHEH</sequence>
<dbReference type="GO" id="GO:0015833">
    <property type="term" value="P:peptide transport"/>
    <property type="evidence" value="ECO:0007669"/>
    <property type="project" value="InterPro"/>
</dbReference>
<evidence type="ECO:0000256" key="3">
    <source>
        <dbReference type="ARBA" id="ARBA00022448"/>
    </source>
</evidence>
<dbReference type="Proteomes" id="UP000279909">
    <property type="component" value="Unassembled WGS sequence"/>
</dbReference>
<dbReference type="Gene3D" id="3.40.50.300">
    <property type="entry name" value="P-loop containing nucleotide triphosphate hydrolases"/>
    <property type="match status" value="1"/>
</dbReference>
<reference evidence="9 10" key="1">
    <citation type="journal article" date="2014" name="Int. J. Syst. Evol. Microbiol.">
        <title>Lysinibacillus halotolerans sp. nov., isolated from saline-alkaline soil.</title>
        <authorList>
            <person name="Kong D."/>
            <person name="Wang Y."/>
            <person name="Zhao B."/>
            <person name="Li Y."/>
            <person name="Song J."/>
            <person name="Zhai Y."/>
            <person name="Zhang C."/>
            <person name="Wang H."/>
            <person name="Chen X."/>
            <person name="Zhao B."/>
            <person name="Ruan Z."/>
        </authorList>
    </citation>
    <scope>NUCLEOTIDE SEQUENCE [LARGE SCALE GENOMIC DNA]</scope>
    <source>
        <strain evidence="9 10">MCCC 1A12703</strain>
    </source>
</reference>
<keyword evidence="7" id="KW-0472">Membrane</keyword>
<dbReference type="GO" id="GO:0005886">
    <property type="term" value="C:plasma membrane"/>
    <property type="evidence" value="ECO:0007669"/>
    <property type="project" value="UniProtKB-SubCell"/>
</dbReference>
<dbReference type="InterPro" id="IPR027417">
    <property type="entry name" value="P-loop_NTPase"/>
</dbReference>
<accession>A0A3M8HB65</accession>
<dbReference type="FunFam" id="3.40.50.300:FF:000016">
    <property type="entry name" value="Oligopeptide ABC transporter ATP-binding component"/>
    <property type="match status" value="1"/>
</dbReference>
<name>A0A3M8HB65_9BACI</name>
<evidence type="ECO:0000259" key="8">
    <source>
        <dbReference type="PROSITE" id="PS50893"/>
    </source>
</evidence>
<keyword evidence="6 9" id="KW-0067">ATP-binding</keyword>
<dbReference type="Pfam" id="PF08352">
    <property type="entry name" value="oligo_HPY"/>
    <property type="match status" value="1"/>
</dbReference>
<keyword evidence="3" id="KW-0813">Transport</keyword>
<dbReference type="PROSITE" id="PS50893">
    <property type="entry name" value="ABC_TRANSPORTER_2"/>
    <property type="match status" value="1"/>
</dbReference>
<dbReference type="InterPro" id="IPR050388">
    <property type="entry name" value="ABC_Ni/Peptide_Import"/>
</dbReference>
<evidence type="ECO:0000256" key="7">
    <source>
        <dbReference type="ARBA" id="ARBA00023136"/>
    </source>
</evidence>
<comment type="caution">
    <text evidence="9">The sequence shown here is derived from an EMBL/GenBank/DDBJ whole genome shotgun (WGS) entry which is preliminary data.</text>
</comment>
<organism evidence="9 10">
    <name type="scientific">Lysinibacillus halotolerans</name>
    <dbReference type="NCBI Taxonomy" id="1368476"/>
    <lineage>
        <taxon>Bacteria</taxon>
        <taxon>Bacillati</taxon>
        <taxon>Bacillota</taxon>
        <taxon>Bacilli</taxon>
        <taxon>Bacillales</taxon>
        <taxon>Bacillaceae</taxon>
        <taxon>Lysinibacillus</taxon>
    </lineage>
</organism>
<dbReference type="InterPro" id="IPR003593">
    <property type="entry name" value="AAA+_ATPase"/>
</dbReference>
<feature type="domain" description="ABC transporter" evidence="8">
    <location>
        <begin position="11"/>
        <end position="262"/>
    </location>
</feature>
<dbReference type="InterPro" id="IPR003439">
    <property type="entry name" value="ABC_transporter-like_ATP-bd"/>
</dbReference>
<dbReference type="NCBIfam" id="TIGR01727">
    <property type="entry name" value="oligo_HPY"/>
    <property type="match status" value="1"/>
</dbReference>
<protein>
    <submittedName>
        <fullName evidence="9">ABC transporter ATP-binding protein</fullName>
    </submittedName>
</protein>
<dbReference type="CDD" id="cd03257">
    <property type="entry name" value="ABC_NikE_OppD_transporters"/>
    <property type="match status" value="1"/>
</dbReference>
<dbReference type="SUPFAM" id="SSF52540">
    <property type="entry name" value="P-loop containing nucleoside triphosphate hydrolases"/>
    <property type="match status" value="1"/>
</dbReference>
<evidence type="ECO:0000313" key="9">
    <source>
        <dbReference type="EMBL" id="RNC99673.1"/>
    </source>
</evidence>
<dbReference type="EMBL" id="RHLQ01000013">
    <property type="protein sequence ID" value="RNC99673.1"/>
    <property type="molecule type" value="Genomic_DNA"/>
</dbReference>
<gene>
    <name evidence="9" type="ORF">EC501_06985</name>
</gene>
<dbReference type="GO" id="GO:0005524">
    <property type="term" value="F:ATP binding"/>
    <property type="evidence" value="ECO:0007669"/>
    <property type="project" value="UniProtKB-KW"/>
</dbReference>
<keyword evidence="4" id="KW-1003">Cell membrane</keyword>
<dbReference type="InterPro" id="IPR013563">
    <property type="entry name" value="Oligopep_ABC_C"/>
</dbReference>
<evidence type="ECO:0000313" key="10">
    <source>
        <dbReference type="Proteomes" id="UP000279909"/>
    </source>
</evidence>
<dbReference type="SMART" id="SM00382">
    <property type="entry name" value="AAA"/>
    <property type="match status" value="1"/>
</dbReference>
<dbReference type="InterPro" id="IPR017871">
    <property type="entry name" value="ABC_transporter-like_CS"/>
</dbReference>
<evidence type="ECO:0000256" key="1">
    <source>
        <dbReference type="ARBA" id="ARBA00004202"/>
    </source>
</evidence>
<evidence type="ECO:0000256" key="6">
    <source>
        <dbReference type="ARBA" id="ARBA00022840"/>
    </source>
</evidence>
<evidence type="ECO:0000256" key="5">
    <source>
        <dbReference type="ARBA" id="ARBA00022741"/>
    </source>
</evidence>
<dbReference type="PROSITE" id="PS00211">
    <property type="entry name" value="ABC_TRANSPORTER_1"/>
    <property type="match status" value="1"/>
</dbReference>
<dbReference type="AlphaFoldDB" id="A0A3M8HB65"/>
<dbReference type="GO" id="GO:0016887">
    <property type="term" value="F:ATP hydrolysis activity"/>
    <property type="evidence" value="ECO:0007669"/>
    <property type="project" value="InterPro"/>
</dbReference>